<comment type="caution">
    <text evidence="2">The sequence shown here is derived from an EMBL/GenBank/DDBJ whole genome shotgun (WGS) entry which is preliminary data.</text>
</comment>
<accession>A0A5B2W1I4</accession>
<evidence type="ECO:0000313" key="2">
    <source>
        <dbReference type="EMBL" id="KAA2244768.1"/>
    </source>
</evidence>
<proteinExistence type="predicted"/>
<reference evidence="2 3" key="2">
    <citation type="submission" date="2019-09" db="EMBL/GenBank/DDBJ databases">
        <authorList>
            <person name="Jin C."/>
        </authorList>
    </citation>
    <scope>NUCLEOTIDE SEQUENCE [LARGE SCALE GENOMIC DNA]</scope>
    <source>
        <strain evidence="2 3">BN140078</strain>
    </source>
</reference>
<feature type="transmembrane region" description="Helical" evidence="1">
    <location>
        <begin position="12"/>
        <end position="36"/>
    </location>
</feature>
<gene>
    <name evidence="2" type="ORF">F0L74_01990</name>
</gene>
<dbReference type="RefSeq" id="WP_149836165.1">
    <property type="nucleotide sequence ID" value="NZ_VUOC01000001.1"/>
</dbReference>
<dbReference type="Proteomes" id="UP000324611">
    <property type="component" value="Unassembled WGS sequence"/>
</dbReference>
<keyword evidence="3" id="KW-1185">Reference proteome</keyword>
<feature type="transmembrane region" description="Helical" evidence="1">
    <location>
        <begin position="48"/>
        <end position="66"/>
    </location>
</feature>
<dbReference type="Pfam" id="PF03203">
    <property type="entry name" value="MerC"/>
    <property type="match status" value="1"/>
</dbReference>
<organism evidence="2 3">
    <name type="scientific">Chitinophaga agrisoli</name>
    <dbReference type="NCBI Taxonomy" id="2607653"/>
    <lineage>
        <taxon>Bacteria</taxon>
        <taxon>Pseudomonadati</taxon>
        <taxon>Bacteroidota</taxon>
        <taxon>Chitinophagia</taxon>
        <taxon>Chitinophagales</taxon>
        <taxon>Chitinophagaceae</taxon>
        <taxon>Chitinophaga</taxon>
    </lineage>
</organism>
<evidence type="ECO:0000256" key="1">
    <source>
        <dbReference type="SAM" id="Phobius"/>
    </source>
</evidence>
<dbReference type="GO" id="GO:0016020">
    <property type="term" value="C:membrane"/>
    <property type="evidence" value="ECO:0007669"/>
    <property type="project" value="InterPro"/>
</dbReference>
<sequence length="131" mass="14721">MSDKFLRKLNLDAWGIGASLLCAVHCAVLPLMMMLLPLMGFQLLENEALEYGLMGFTFLVGSIALYRGYRYHHRQGKPLLLFITGLVLLLLGHFLQTGLPGLGIIATGALFIIIAHWWNLRQCRHYHKTAA</sequence>
<feature type="transmembrane region" description="Helical" evidence="1">
    <location>
        <begin position="101"/>
        <end position="120"/>
    </location>
</feature>
<dbReference type="InterPro" id="IPR004891">
    <property type="entry name" value="Mercury-R_MerC"/>
</dbReference>
<keyword evidence="1" id="KW-1133">Transmembrane helix</keyword>
<protein>
    <submittedName>
        <fullName evidence="2">MerC domain-containing protein</fullName>
    </submittedName>
</protein>
<feature type="transmembrane region" description="Helical" evidence="1">
    <location>
        <begin position="78"/>
        <end position="95"/>
    </location>
</feature>
<keyword evidence="1" id="KW-0812">Transmembrane</keyword>
<dbReference type="GO" id="GO:0015097">
    <property type="term" value="F:mercury ion transmembrane transporter activity"/>
    <property type="evidence" value="ECO:0007669"/>
    <property type="project" value="InterPro"/>
</dbReference>
<dbReference type="EMBL" id="VUOC01000001">
    <property type="protein sequence ID" value="KAA2244768.1"/>
    <property type="molecule type" value="Genomic_DNA"/>
</dbReference>
<evidence type="ECO:0000313" key="3">
    <source>
        <dbReference type="Proteomes" id="UP000324611"/>
    </source>
</evidence>
<dbReference type="AlphaFoldDB" id="A0A5B2W1I4"/>
<reference evidence="2 3" key="1">
    <citation type="submission" date="2019-09" db="EMBL/GenBank/DDBJ databases">
        <title>Chitinophaga ginsengihumi sp. nov., isolated from soil of ginseng rhizosphere.</title>
        <authorList>
            <person name="Lee J."/>
        </authorList>
    </citation>
    <scope>NUCLEOTIDE SEQUENCE [LARGE SCALE GENOMIC DNA]</scope>
    <source>
        <strain evidence="2 3">BN140078</strain>
    </source>
</reference>
<name>A0A5B2W1I4_9BACT</name>
<keyword evidence="1" id="KW-0472">Membrane</keyword>